<organism evidence="2 3">
    <name type="scientific">Oryza meyeriana var. granulata</name>
    <dbReference type="NCBI Taxonomy" id="110450"/>
    <lineage>
        <taxon>Eukaryota</taxon>
        <taxon>Viridiplantae</taxon>
        <taxon>Streptophyta</taxon>
        <taxon>Embryophyta</taxon>
        <taxon>Tracheophyta</taxon>
        <taxon>Spermatophyta</taxon>
        <taxon>Magnoliopsida</taxon>
        <taxon>Liliopsida</taxon>
        <taxon>Poales</taxon>
        <taxon>Poaceae</taxon>
        <taxon>BOP clade</taxon>
        <taxon>Oryzoideae</taxon>
        <taxon>Oryzeae</taxon>
        <taxon>Oryzinae</taxon>
        <taxon>Oryza</taxon>
        <taxon>Oryza meyeriana</taxon>
    </lineage>
</organism>
<proteinExistence type="predicted"/>
<dbReference type="AlphaFoldDB" id="A0A6G1EXA6"/>
<keyword evidence="3" id="KW-1185">Reference proteome</keyword>
<feature type="compositionally biased region" description="Low complexity" evidence="1">
    <location>
        <begin position="50"/>
        <end position="60"/>
    </location>
</feature>
<comment type="caution">
    <text evidence="2">The sequence shown here is derived from an EMBL/GenBank/DDBJ whole genome shotgun (WGS) entry which is preliminary data.</text>
</comment>
<feature type="region of interest" description="Disordered" evidence="1">
    <location>
        <begin position="22"/>
        <end position="60"/>
    </location>
</feature>
<dbReference type="EMBL" id="SPHZ02000002">
    <property type="protein sequence ID" value="KAF0929264.1"/>
    <property type="molecule type" value="Genomic_DNA"/>
</dbReference>
<name>A0A6G1EXA6_9ORYZ</name>
<gene>
    <name evidence="2" type="ORF">E2562_019586</name>
</gene>
<evidence type="ECO:0000313" key="2">
    <source>
        <dbReference type="EMBL" id="KAF0929264.1"/>
    </source>
</evidence>
<evidence type="ECO:0000313" key="3">
    <source>
        <dbReference type="Proteomes" id="UP000479710"/>
    </source>
</evidence>
<accession>A0A6G1EXA6</accession>
<sequence>MSFLQDVHPEVTHALLGYVNADLDDSITPSPPRRTHRPAPSTAPRCHAKPPTTTCASTSPAMRAGLTNSVVEWLWRPDAGEQQIEFVLPFVLPPPPMQLPPAFVSRMESKKAAG</sequence>
<evidence type="ECO:0000256" key="1">
    <source>
        <dbReference type="SAM" id="MobiDB-lite"/>
    </source>
</evidence>
<protein>
    <submittedName>
        <fullName evidence="2">Uncharacterized protein</fullName>
    </submittedName>
</protein>
<reference evidence="2 3" key="1">
    <citation type="submission" date="2019-11" db="EMBL/GenBank/DDBJ databases">
        <title>Whole genome sequence of Oryza granulata.</title>
        <authorList>
            <person name="Li W."/>
        </authorList>
    </citation>
    <scope>NUCLEOTIDE SEQUENCE [LARGE SCALE GENOMIC DNA]</scope>
    <source>
        <strain evidence="3">cv. Menghai</strain>
        <tissue evidence="2">Leaf</tissue>
    </source>
</reference>
<dbReference type="Proteomes" id="UP000479710">
    <property type="component" value="Unassembled WGS sequence"/>
</dbReference>